<sequence length="152" mass="16707">MNSDRATGFVAGCIFTLGLSVILRAPPPPPKARYLGLPNIRAASAVVHGHTVYLSGQVGEISLLESSDTAEQTRQTLQKIEKLLADAGTSKDHILDTQIWVRDMKEDFAAMNEVWYDWVGPESKRKGVRACVESNMARPGIRVEIKVTAYIP</sequence>
<evidence type="ECO:0000313" key="2">
    <source>
        <dbReference type="Proteomes" id="UP001165065"/>
    </source>
</evidence>
<dbReference type="InterPro" id="IPR035709">
    <property type="entry name" value="YoaB-like"/>
</dbReference>
<dbReference type="CDD" id="cd06150">
    <property type="entry name" value="YjgF_YER057c_UK114_like_2"/>
    <property type="match status" value="1"/>
</dbReference>
<keyword evidence="2" id="KW-1185">Reference proteome</keyword>
<gene>
    <name evidence="1" type="ORF">TrCOL_g9579</name>
</gene>
<name>A0A9W7L2X0_9STRA</name>
<dbReference type="Pfam" id="PF01042">
    <property type="entry name" value="Ribonuc_L-PSP"/>
    <property type="match status" value="1"/>
</dbReference>
<reference evidence="2" key="1">
    <citation type="journal article" date="2023" name="Commun. Biol.">
        <title>Genome analysis of Parmales, the sister group of diatoms, reveals the evolutionary specialization of diatoms from phago-mixotrophs to photoautotrophs.</title>
        <authorList>
            <person name="Ban H."/>
            <person name="Sato S."/>
            <person name="Yoshikawa S."/>
            <person name="Yamada K."/>
            <person name="Nakamura Y."/>
            <person name="Ichinomiya M."/>
            <person name="Sato N."/>
            <person name="Blanc-Mathieu R."/>
            <person name="Endo H."/>
            <person name="Kuwata A."/>
            <person name="Ogata H."/>
        </authorList>
    </citation>
    <scope>NUCLEOTIDE SEQUENCE [LARGE SCALE GENOMIC DNA]</scope>
</reference>
<dbReference type="EMBL" id="BRYA01000580">
    <property type="protein sequence ID" value="GMI24060.1"/>
    <property type="molecule type" value="Genomic_DNA"/>
</dbReference>
<organism evidence="1 2">
    <name type="scientific">Triparma columacea</name>
    <dbReference type="NCBI Taxonomy" id="722753"/>
    <lineage>
        <taxon>Eukaryota</taxon>
        <taxon>Sar</taxon>
        <taxon>Stramenopiles</taxon>
        <taxon>Ochrophyta</taxon>
        <taxon>Bolidophyceae</taxon>
        <taxon>Parmales</taxon>
        <taxon>Triparmaceae</taxon>
        <taxon>Triparma</taxon>
    </lineage>
</organism>
<evidence type="ECO:0000313" key="1">
    <source>
        <dbReference type="EMBL" id="GMI24060.1"/>
    </source>
</evidence>
<proteinExistence type="predicted"/>
<protein>
    <submittedName>
        <fullName evidence="1">Uncharacterized protein</fullName>
    </submittedName>
</protein>
<dbReference type="SUPFAM" id="SSF55298">
    <property type="entry name" value="YjgF-like"/>
    <property type="match status" value="1"/>
</dbReference>
<dbReference type="InterPro" id="IPR035959">
    <property type="entry name" value="RutC-like_sf"/>
</dbReference>
<accession>A0A9W7L2X0</accession>
<comment type="caution">
    <text evidence="1">The sequence shown here is derived from an EMBL/GenBank/DDBJ whole genome shotgun (WGS) entry which is preliminary data.</text>
</comment>
<dbReference type="OrthoDB" id="309640at2759"/>
<dbReference type="PANTHER" id="PTHR47328:SF1">
    <property type="entry name" value="RUTC FAMILY PROTEIN YOAB"/>
    <property type="match status" value="1"/>
</dbReference>
<dbReference type="AlphaFoldDB" id="A0A9W7L2X0"/>
<dbReference type="Proteomes" id="UP001165065">
    <property type="component" value="Unassembled WGS sequence"/>
</dbReference>
<dbReference type="Gene3D" id="3.30.1330.40">
    <property type="entry name" value="RutC-like"/>
    <property type="match status" value="1"/>
</dbReference>
<dbReference type="PANTHER" id="PTHR47328">
    <property type="match status" value="1"/>
</dbReference>
<dbReference type="InterPro" id="IPR006175">
    <property type="entry name" value="YjgF/YER057c/UK114"/>
</dbReference>